<keyword evidence="4" id="KW-0472">Membrane</keyword>
<dbReference type="SUPFAM" id="SSF49503">
    <property type="entry name" value="Cupredoxins"/>
    <property type="match status" value="1"/>
</dbReference>
<dbReference type="InterPro" id="IPR003245">
    <property type="entry name" value="Phytocyanin_dom"/>
</dbReference>
<accession>A0A2G5EDC9</accession>
<feature type="domain" description="Phytocyanin" evidence="6">
    <location>
        <begin position="28"/>
        <end position="126"/>
    </location>
</feature>
<evidence type="ECO:0000313" key="7">
    <source>
        <dbReference type="EMBL" id="PIA53711.1"/>
    </source>
</evidence>
<dbReference type="PROSITE" id="PS51485">
    <property type="entry name" value="PHYTOCYANIN"/>
    <property type="match status" value="1"/>
</dbReference>
<reference evidence="7 8" key="1">
    <citation type="submission" date="2017-09" db="EMBL/GenBank/DDBJ databases">
        <title>WGS assembly of Aquilegia coerulea Goldsmith.</title>
        <authorList>
            <person name="Hodges S."/>
            <person name="Kramer E."/>
            <person name="Nordborg M."/>
            <person name="Tomkins J."/>
            <person name="Borevitz J."/>
            <person name="Derieg N."/>
            <person name="Yan J."/>
            <person name="Mihaltcheva S."/>
            <person name="Hayes R.D."/>
            <person name="Rokhsar D."/>
        </authorList>
    </citation>
    <scope>NUCLEOTIDE SEQUENCE [LARGE SCALE GENOMIC DNA]</scope>
    <source>
        <strain evidence="8">cv. Goldsmith</strain>
    </source>
</reference>
<keyword evidence="2" id="KW-0325">Glycoprotein</keyword>
<evidence type="ECO:0000256" key="5">
    <source>
        <dbReference type="SAM" id="SignalP"/>
    </source>
</evidence>
<feature type="chain" id="PRO_5040391728" description="Phytocyanin domain-containing protein" evidence="5">
    <location>
        <begin position="28"/>
        <end position="201"/>
    </location>
</feature>
<dbReference type="PANTHER" id="PTHR33021">
    <property type="entry name" value="BLUE COPPER PROTEIN"/>
    <property type="match status" value="1"/>
</dbReference>
<keyword evidence="8" id="KW-1185">Reference proteome</keyword>
<evidence type="ECO:0000313" key="8">
    <source>
        <dbReference type="Proteomes" id="UP000230069"/>
    </source>
</evidence>
<evidence type="ECO:0000259" key="6">
    <source>
        <dbReference type="PROSITE" id="PS51485"/>
    </source>
</evidence>
<dbReference type="Gene3D" id="2.60.40.420">
    <property type="entry name" value="Cupredoxins - blue copper proteins"/>
    <property type="match status" value="1"/>
</dbReference>
<dbReference type="EMBL" id="KZ305026">
    <property type="protein sequence ID" value="PIA53711.1"/>
    <property type="molecule type" value="Genomic_DNA"/>
</dbReference>
<dbReference type="InterPro" id="IPR039391">
    <property type="entry name" value="Phytocyanin-like"/>
</dbReference>
<evidence type="ECO:0000256" key="3">
    <source>
        <dbReference type="SAM" id="MobiDB-lite"/>
    </source>
</evidence>
<dbReference type="OrthoDB" id="1903230at2759"/>
<evidence type="ECO:0000256" key="4">
    <source>
        <dbReference type="SAM" id="Phobius"/>
    </source>
</evidence>
<proteinExistence type="predicted"/>
<name>A0A2G5EDC9_AQUCA</name>
<dbReference type="GO" id="GO:0005886">
    <property type="term" value="C:plasma membrane"/>
    <property type="evidence" value="ECO:0007669"/>
    <property type="project" value="TreeGrafter"/>
</dbReference>
<dbReference type="CDD" id="cd04216">
    <property type="entry name" value="Phytocyanin"/>
    <property type="match status" value="1"/>
</dbReference>
<gene>
    <name evidence="7" type="ORF">AQUCO_00900355v1</name>
</gene>
<evidence type="ECO:0000256" key="1">
    <source>
        <dbReference type="ARBA" id="ARBA00022723"/>
    </source>
</evidence>
<dbReference type="Proteomes" id="UP000230069">
    <property type="component" value="Unassembled WGS sequence"/>
</dbReference>
<feature type="transmembrane region" description="Helical" evidence="4">
    <location>
        <begin position="180"/>
        <end position="198"/>
    </location>
</feature>
<keyword evidence="1" id="KW-0479">Metal-binding</keyword>
<feature type="region of interest" description="Disordered" evidence="3">
    <location>
        <begin position="123"/>
        <end position="172"/>
    </location>
</feature>
<dbReference type="InterPro" id="IPR008972">
    <property type="entry name" value="Cupredoxin"/>
</dbReference>
<keyword evidence="4" id="KW-1133">Transmembrane helix</keyword>
<dbReference type="FunFam" id="2.60.40.420:FF:000003">
    <property type="entry name" value="Blue copper"/>
    <property type="match status" value="1"/>
</dbReference>
<dbReference type="PANTHER" id="PTHR33021:SF499">
    <property type="entry name" value="OS12G0150500 PROTEIN"/>
    <property type="match status" value="1"/>
</dbReference>
<dbReference type="AlphaFoldDB" id="A0A2G5EDC9"/>
<protein>
    <recommendedName>
        <fullName evidence="6">Phytocyanin domain-containing protein</fullName>
    </recommendedName>
</protein>
<feature type="signal peptide" evidence="5">
    <location>
        <begin position="1"/>
        <end position="27"/>
    </location>
</feature>
<dbReference type="GO" id="GO:0046872">
    <property type="term" value="F:metal ion binding"/>
    <property type="evidence" value="ECO:0007669"/>
    <property type="project" value="UniProtKB-KW"/>
</dbReference>
<keyword evidence="4" id="KW-0812">Transmembrane</keyword>
<keyword evidence="5" id="KW-0732">Signal</keyword>
<organism evidence="7 8">
    <name type="scientific">Aquilegia coerulea</name>
    <name type="common">Rocky mountain columbine</name>
    <dbReference type="NCBI Taxonomy" id="218851"/>
    <lineage>
        <taxon>Eukaryota</taxon>
        <taxon>Viridiplantae</taxon>
        <taxon>Streptophyta</taxon>
        <taxon>Embryophyta</taxon>
        <taxon>Tracheophyta</taxon>
        <taxon>Spermatophyta</taxon>
        <taxon>Magnoliopsida</taxon>
        <taxon>Ranunculales</taxon>
        <taxon>Ranunculaceae</taxon>
        <taxon>Thalictroideae</taxon>
        <taxon>Aquilegia</taxon>
    </lineage>
</organism>
<dbReference type="GO" id="GO:0009055">
    <property type="term" value="F:electron transfer activity"/>
    <property type="evidence" value="ECO:0007669"/>
    <property type="project" value="InterPro"/>
</dbReference>
<sequence length="201" mass="22224">MKRLCATLTAKAIFIVLSSIMVSCVSGTNHTVGGATGWDLVSNMKNWTDTSVFYTGDSLEFKYGVQHDVLEVDQDAFSKCQISKPISTHNDGNTVITLDQPGTRYFICGRRDHCESGLKVQVDILPNNRRPRPPSSASQSRRPPPPKRHGSPDLDAPPTPDTRGPSQHSASPVQSHTASLLYSFIFIIIFFLWDLSTLHRV</sequence>
<dbReference type="InParanoid" id="A0A2G5EDC9"/>
<dbReference type="PROSITE" id="PS51257">
    <property type="entry name" value="PROKAR_LIPOPROTEIN"/>
    <property type="match status" value="1"/>
</dbReference>
<evidence type="ECO:0000256" key="2">
    <source>
        <dbReference type="ARBA" id="ARBA00023180"/>
    </source>
</evidence>
<dbReference type="Pfam" id="PF02298">
    <property type="entry name" value="Cu_bind_like"/>
    <property type="match status" value="1"/>
</dbReference>